<accession>A0A426ZN05</accession>
<sequence length="126" mass="13645">MALLLGVSSSGTWIAVPQPVPAVHRLGLPARRQLRDVGLDGAATQHLPLRHRNQPVLLGDSAQPNERSQDQSYHLPPADVFGQALYTFDIGQNDFTSELGSLGIGAVKQYLPQVASQIAWTIKVNQ</sequence>
<evidence type="ECO:0000313" key="1">
    <source>
        <dbReference type="EMBL" id="RRT65393.1"/>
    </source>
</evidence>
<dbReference type="EMBL" id="AMZH03005831">
    <property type="protein sequence ID" value="RRT65393.1"/>
    <property type="molecule type" value="Genomic_DNA"/>
</dbReference>
<comment type="caution">
    <text evidence="1">The sequence shown here is derived from an EMBL/GenBank/DDBJ whole genome shotgun (WGS) entry which is preliminary data.</text>
</comment>
<evidence type="ECO:0000313" key="2">
    <source>
        <dbReference type="Proteomes" id="UP000287651"/>
    </source>
</evidence>
<name>A0A426ZN05_ENSVE</name>
<gene>
    <name evidence="1" type="ORF">B296_00010381</name>
</gene>
<organism evidence="1 2">
    <name type="scientific">Ensete ventricosum</name>
    <name type="common">Abyssinian banana</name>
    <name type="synonym">Musa ensete</name>
    <dbReference type="NCBI Taxonomy" id="4639"/>
    <lineage>
        <taxon>Eukaryota</taxon>
        <taxon>Viridiplantae</taxon>
        <taxon>Streptophyta</taxon>
        <taxon>Embryophyta</taxon>
        <taxon>Tracheophyta</taxon>
        <taxon>Spermatophyta</taxon>
        <taxon>Magnoliopsida</taxon>
        <taxon>Liliopsida</taxon>
        <taxon>Zingiberales</taxon>
        <taxon>Musaceae</taxon>
        <taxon>Ensete</taxon>
    </lineage>
</organism>
<proteinExistence type="predicted"/>
<dbReference type="Proteomes" id="UP000287651">
    <property type="component" value="Unassembled WGS sequence"/>
</dbReference>
<dbReference type="AlphaFoldDB" id="A0A426ZN05"/>
<reference evidence="1 2" key="1">
    <citation type="journal article" date="2014" name="Agronomy (Basel)">
        <title>A Draft Genome Sequence for Ensete ventricosum, the Drought-Tolerant Tree Against Hunger.</title>
        <authorList>
            <person name="Harrison J."/>
            <person name="Moore K.A."/>
            <person name="Paszkiewicz K."/>
            <person name="Jones T."/>
            <person name="Grant M."/>
            <person name="Ambacheew D."/>
            <person name="Muzemil S."/>
            <person name="Studholme D.J."/>
        </authorList>
    </citation>
    <scope>NUCLEOTIDE SEQUENCE [LARGE SCALE GENOMIC DNA]</scope>
</reference>
<protein>
    <submittedName>
        <fullName evidence="1">Uncharacterized protein</fullName>
    </submittedName>
</protein>